<dbReference type="AlphaFoldDB" id="A0A5C6YVH9"/>
<protein>
    <submittedName>
        <fullName evidence="1">Uncharacterized protein</fullName>
    </submittedName>
</protein>
<evidence type="ECO:0000313" key="1">
    <source>
        <dbReference type="EMBL" id="TXD71574.1"/>
    </source>
</evidence>
<dbReference type="RefSeq" id="WP_111844887.1">
    <property type="nucleotide sequence ID" value="NZ_UEGI01000010.1"/>
</dbReference>
<dbReference type="EMBL" id="VORT01000016">
    <property type="protein sequence ID" value="TXD71574.1"/>
    <property type="molecule type" value="Genomic_DNA"/>
</dbReference>
<organism evidence="1 2">
    <name type="scientific">Aequorivita antarctica</name>
    <dbReference type="NCBI Taxonomy" id="153266"/>
    <lineage>
        <taxon>Bacteria</taxon>
        <taxon>Pseudomonadati</taxon>
        <taxon>Bacteroidota</taxon>
        <taxon>Flavobacteriia</taxon>
        <taxon>Flavobacteriales</taxon>
        <taxon>Flavobacteriaceae</taxon>
        <taxon>Aequorivita</taxon>
    </lineage>
</organism>
<comment type="caution">
    <text evidence="1">The sequence shown here is derived from an EMBL/GenBank/DDBJ whole genome shotgun (WGS) entry which is preliminary data.</text>
</comment>
<reference evidence="1 2" key="1">
    <citation type="submission" date="2019-08" db="EMBL/GenBank/DDBJ databases">
        <title>Genome of Aequorivita antarctica SW49 (type strain).</title>
        <authorList>
            <person name="Bowman J.P."/>
        </authorList>
    </citation>
    <scope>NUCLEOTIDE SEQUENCE [LARGE SCALE GENOMIC DNA]</scope>
    <source>
        <strain evidence="1 2">SW49</strain>
    </source>
</reference>
<dbReference type="Proteomes" id="UP000321497">
    <property type="component" value="Unassembled WGS sequence"/>
</dbReference>
<evidence type="ECO:0000313" key="2">
    <source>
        <dbReference type="Proteomes" id="UP000321497"/>
    </source>
</evidence>
<keyword evidence="2" id="KW-1185">Reference proteome</keyword>
<name>A0A5C6YVH9_9FLAO</name>
<sequence length="102" mass="11560">MIQPMAVQFAETMGWQRGTTWNEAKELISNPGKPDLNNMSQEEMDFFSSREFASGYETFLYQYGASTINSENKARYYSATGHIVSDEFTSPFFIFGGALNNL</sequence>
<proteinExistence type="predicted"/>
<accession>A0A5C6YVH9</accession>
<gene>
    <name evidence="1" type="ORF">ESU54_16255</name>
</gene>